<evidence type="ECO:0000256" key="5">
    <source>
        <dbReference type="ARBA" id="ARBA00022833"/>
    </source>
</evidence>
<evidence type="ECO:0000256" key="6">
    <source>
        <dbReference type="ARBA" id="ARBA00023049"/>
    </source>
</evidence>
<dbReference type="Pfam" id="PF01457">
    <property type="entry name" value="Peptidase_M8"/>
    <property type="match status" value="1"/>
</dbReference>
<dbReference type="SUPFAM" id="SSF55486">
    <property type="entry name" value="Metalloproteases ('zincins'), catalytic domain"/>
    <property type="match status" value="1"/>
</dbReference>
<dbReference type="GO" id="GO:0046872">
    <property type="term" value="F:metal ion binding"/>
    <property type="evidence" value="ECO:0007669"/>
    <property type="project" value="UniProtKB-KW"/>
</dbReference>
<dbReference type="GO" id="GO:0005737">
    <property type="term" value="C:cytoplasm"/>
    <property type="evidence" value="ECO:0007669"/>
    <property type="project" value="TreeGrafter"/>
</dbReference>
<evidence type="ECO:0000313" key="11">
    <source>
        <dbReference type="EMBL" id="CAJ0580665.1"/>
    </source>
</evidence>
<organism evidence="11 12">
    <name type="scientific">Mesorhabditis spiculigera</name>
    <dbReference type="NCBI Taxonomy" id="96644"/>
    <lineage>
        <taxon>Eukaryota</taxon>
        <taxon>Metazoa</taxon>
        <taxon>Ecdysozoa</taxon>
        <taxon>Nematoda</taxon>
        <taxon>Chromadorea</taxon>
        <taxon>Rhabditida</taxon>
        <taxon>Rhabditina</taxon>
        <taxon>Rhabditomorpha</taxon>
        <taxon>Rhabditoidea</taxon>
        <taxon>Rhabditidae</taxon>
        <taxon>Mesorhabditinae</taxon>
        <taxon>Mesorhabditis</taxon>
    </lineage>
</organism>
<evidence type="ECO:0000256" key="2">
    <source>
        <dbReference type="ARBA" id="ARBA00022670"/>
    </source>
</evidence>
<keyword evidence="6 9" id="KW-0482">Metalloprotease</keyword>
<evidence type="ECO:0000256" key="8">
    <source>
        <dbReference type="PIRSR" id="PIRSR601577-1"/>
    </source>
</evidence>
<keyword evidence="5 9" id="KW-0862">Zinc</keyword>
<feature type="binding site" evidence="9">
    <location>
        <position position="254"/>
    </location>
    <ligand>
        <name>Zn(2+)</name>
        <dbReference type="ChEBI" id="CHEBI:29105"/>
        <note>catalytic</note>
    </ligand>
</feature>
<dbReference type="EC" id="3.4.24.-" evidence="10"/>
<dbReference type="PANTHER" id="PTHR10942">
    <property type="entry name" value="LEISHMANOLYSIN-LIKE PEPTIDASE"/>
    <property type="match status" value="1"/>
</dbReference>
<accession>A0AA36D4D0</accession>
<dbReference type="PANTHER" id="PTHR10942:SF0">
    <property type="entry name" value="LEISHMANOLYSIN-LIKE PEPTIDASE"/>
    <property type="match status" value="1"/>
</dbReference>
<reference evidence="11" key="1">
    <citation type="submission" date="2023-06" db="EMBL/GenBank/DDBJ databases">
        <authorList>
            <person name="Delattre M."/>
        </authorList>
    </citation>
    <scope>NUCLEOTIDE SEQUENCE</scope>
    <source>
        <strain evidence="11">AF72</strain>
    </source>
</reference>
<comment type="similarity">
    <text evidence="1 10">Belongs to the peptidase M8 family.</text>
</comment>
<dbReference type="GO" id="GO:0007155">
    <property type="term" value="P:cell adhesion"/>
    <property type="evidence" value="ECO:0007669"/>
    <property type="project" value="InterPro"/>
</dbReference>
<evidence type="ECO:0000256" key="1">
    <source>
        <dbReference type="ARBA" id="ARBA00005860"/>
    </source>
</evidence>
<evidence type="ECO:0000256" key="7">
    <source>
        <dbReference type="ARBA" id="ARBA00039717"/>
    </source>
</evidence>
<keyword evidence="3 9" id="KW-0479">Metal-binding</keyword>
<dbReference type="Gene3D" id="3.10.170.20">
    <property type="match status" value="1"/>
</dbReference>
<dbReference type="GO" id="GO:0004222">
    <property type="term" value="F:metalloendopeptidase activity"/>
    <property type="evidence" value="ECO:0007669"/>
    <property type="project" value="UniProtKB-UniRule"/>
</dbReference>
<evidence type="ECO:0000313" key="12">
    <source>
        <dbReference type="Proteomes" id="UP001177023"/>
    </source>
</evidence>
<comment type="cofactor">
    <cofactor evidence="9 10">
        <name>Zn(2+)</name>
        <dbReference type="ChEBI" id="CHEBI:29105"/>
    </cofactor>
    <text evidence="9 10">Binds 1 zinc ion per subunit.</text>
</comment>
<feature type="binding site" evidence="9">
    <location>
        <position position="258"/>
    </location>
    <ligand>
        <name>Zn(2+)</name>
        <dbReference type="ChEBI" id="CHEBI:29105"/>
        <note>catalytic</note>
    </ligand>
</feature>
<keyword evidence="4 10" id="KW-0378">Hydrolase</keyword>
<dbReference type="GO" id="GO:0006508">
    <property type="term" value="P:proteolysis"/>
    <property type="evidence" value="ECO:0007669"/>
    <property type="project" value="UniProtKB-KW"/>
</dbReference>
<evidence type="ECO:0000256" key="4">
    <source>
        <dbReference type="ARBA" id="ARBA00022801"/>
    </source>
</evidence>
<name>A0AA36D4D0_9BILA</name>
<sequence>MGKRSAWVPADPGIGALTIIQLVLTHIICNIQPVASLPCSYQNPRVEDVLFEVPIGYTSSKDKHRKIRSTIPTKFHSLRIHLHYDDSVLELEPEKQLYINSSLLPEAAGFWERALRVRRAEGPIKLRRKCLTQHYYFRPDQKTVACELGCKEQTTCGEAFIPPEHLLECQFCSNPDACATLGSAGEGVEGADFILYVAAKHTKRCENADTLAYAAHCQQEQTYDRPIAGHVNLCPSALSTQSHDQELLISTVKHEMVHALGFSAGLFAFFRDEQGRPRTKRNRYGKPLHLNAESGYYEWDESTIAKIPRPDWWTSQGNLLHEVTMMVTPRVRDEARKHFGCPSLEGAELENQGGEGTALTHWEKRLFENEAMTGTHTQNPVYSRLTLALLEDSGWYRPNYDVAESLYWGQDLGCDFVKKSCGDWIRQRKDGNSGAYPFCEHIKHDGKKSLAVTRCTSQRDSLALCNLVPYKKELPKVEVREEIHDVNWLKIKKALMVLWRYTVTRPAALICIARGPKGGVEKSVVSPNTWLDVICIHVQTARSMLVLRAPKSCTPATALGRKYKFDRCEVAGYVKVF</sequence>
<gene>
    <name evidence="11" type="ORF">MSPICULIGERA_LOCUS18857</name>
</gene>
<evidence type="ECO:0000256" key="9">
    <source>
        <dbReference type="PIRSR" id="PIRSR601577-2"/>
    </source>
</evidence>
<dbReference type="Proteomes" id="UP001177023">
    <property type="component" value="Unassembled WGS sequence"/>
</dbReference>
<keyword evidence="12" id="KW-1185">Reference proteome</keyword>
<keyword evidence="2 10" id="KW-0645">Protease</keyword>
<dbReference type="Gene3D" id="3.90.132.10">
    <property type="entry name" value="Leishmanolysin , domain 2"/>
    <property type="match status" value="1"/>
</dbReference>
<proteinExistence type="inferred from homology"/>
<evidence type="ECO:0000256" key="3">
    <source>
        <dbReference type="ARBA" id="ARBA00022723"/>
    </source>
</evidence>
<evidence type="ECO:0000256" key="10">
    <source>
        <dbReference type="RuleBase" id="RU366077"/>
    </source>
</evidence>
<dbReference type="EMBL" id="CATQJA010002662">
    <property type="protein sequence ID" value="CAJ0580665.1"/>
    <property type="molecule type" value="Genomic_DNA"/>
</dbReference>
<feature type="active site" evidence="8">
    <location>
        <position position="255"/>
    </location>
</feature>
<protein>
    <recommendedName>
        <fullName evidence="7 10">Leishmanolysin-like peptidase</fullName>
        <ecNumber evidence="10">3.4.24.-</ecNumber>
    </recommendedName>
</protein>
<dbReference type="AlphaFoldDB" id="A0AA36D4D0"/>
<comment type="caution">
    <text evidence="11">The sequence shown here is derived from an EMBL/GenBank/DDBJ whole genome shotgun (WGS) entry which is preliminary data.</text>
</comment>
<dbReference type="FunFam" id="3.10.170.20:FF:000007">
    <property type="entry name" value="Leishmanolysin-like peptidase"/>
    <property type="match status" value="1"/>
</dbReference>
<feature type="binding site" evidence="9">
    <location>
        <position position="361"/>
    </location>
    <ligand>
        <name>Zn(2+)</name>
        <dbReference type="ChEBI" id="CHEBI:29105"/>
        <note>catalytic</note>
    </ligand>
</feature>
<feature type="non-terminal residue" evidence="11">
    <location>
        <position position="577"/>
    </location>
</feature>
<dbReference type="FunFam" id="3.90.132.10:FF:000001">
    <property type="entry name" value="leishmanolysin-like peptidase isoform X2"/>
    <property type="match status" value="1"/>
</dbReference>
<dbReference type="InterPro" id="IPR001577">
    <property type="entry name" value="Peptidase_M8"/>
</dbReference>
<dbReference type="GO" id="GO:0016020">
    <property type="term" value="C:membrane"/>
    <property type="evidence" value="ECO:0007669"/>
    <property type="project" value="InterPro"/>
</dbReference>